<dbReference type="EMBL" id="JACCCV010000001">
    <property type="protein sequence ID" value="NYF51716.1"/>
    <property type="molecule type" value="Genomic_DNA"/>
</dbReference>
<sequence length="101" mass="11255">MNSIWIGLFQVSGPKDNWMLEGNAGAFIWIASQAEDSAELIAKVENAMQKLGLNINDSEQVQKVLNEDDLSEAVAELIPQARRDKESVVCGTWHKFKNHDA</sequence>
<evidence type="ECO:0000313" key="2">
    <source>
        <dbReference type="EMBL" id="NYF51716.1"/>
    </source>
</evidence>
<protein>
    <submittedName>
        <fullName evidence="1">Uncharacterized protein</fullName>
    </submittedName>
</protein>
<gene>
    <name evidence="1" type="ORF">HDF10_001073</name>
    <name evidence="2" type="ORF">HDF12_002081</name>
</gene>
<name>A0A7W8J5V2_9BACT</name>
<dbReference type="Proteomes" id="UP000534186">
    <property type="component" value="Unassembled WGS sequence"/>
</dbReference>
<dbReference type="EMBL" id="JACHDZ010000001">
    <property type="protein sequence ID" value="MBB5343123.1"/>
    <property type="molecule type" value="Genomic_DNA"/>
</dbReference>
<dbReference type="Proteomes" id="UP000569092">
    <property type="component" value="Unassembled WGS sequence"/>
</dbReference>
<comment type="caution">
    <text evidence="1">The sequence shown here is derived from an EMBL/GenBank/DDBJ whole genome shotgun (WGS) entry which is preliminary data.</text>
</comment>
<evidence type="ECO:0000313" key="3">
    <source>
        <dbReference type="Proteomes" id="UP000534186"/>
    </source>
</evidence>
<proteinExistence type="predicted"/>
<evidence type="ECO:0000313" key="1">
    <source>
        <dbReference type="EMBL" id="MBB5343123.1"/>
    </source>
</evidence>
<accession>A0A7W8J5V2</accession>
<organism evidence="1 4">
    <name type="scientific">Tunturiibacter lichenicola</name>
    <dbReference type="NCBI Taxonomy" id="2051959"/>
    <lineage>
        <taxon>Bacteria</taxon>
        <taxon>Pseudomonadati</taxon>
        <taxon>Acidobacteriota</taxon>
        <taxon>Terriglobia</taxon>
        <taxon>Terriglobales</taxon>
        <taxon>Acidobacteriaceae</taxon>
        <taxon>Tunturiibacter</taxon>
    </lineage>
</organism>
<reference evidence="1 4" key="1">
    <citation type="submission" date="2020-08" db="EMBL/GenBank/DDBJ databases">
        <title>Genomic Encyclopedia of Type Strains, Phase IV (KMG-V): Genome sequencing to study the core and pangenomes of soil and plant-associated prokaryotes.</title>
        <authorList>
            <person name="Whitman W."/>
        </authorList>
    </citation>
    <scope>NUCLEOTIDE SEQUENCE [LARGE SCALE GENOMIC DNA]</scope>
    <source>
        <strain evidence="2 3">M8UP30</strain>
        <strain evidence="1 4">M8US30</strain>
    </source>
</reference>
<evidence type="ECO:0000313" key="4">
    <source>
        <dbReference type="Proteomes" id="UP000569092"/>
    </source>
</evidence>
<dbReference type="AlphaFoldDB" id="A0A7W8J5V2"/>